<evidence type="ECO:0000256" key="1">
    <source>
        <dbReference type="SAM" id="SignalP"/>
    </source>
</evidence>
<feature type="signal peptide" evidence="1">
    <location>
        <begin position="1"/>
        <end position="23"/>
    </location>
</feature>
<evidence type="ECO:0000313" key="3">
    <source>
        <dbReference type="Proteomes" id="UP000037939"/>
    </source>
</evidence>
<dbReference type="RefSeq" id="WP_053939398.1">
    <property type="nucleotide sequence ID" value="NZ_LAQT01000034.1"/>
</dbReference>
<organism evidence="2 3">
    <name type="scientific">Amantichitinum ursilacus</name>
    <dbReference type="NCBI Taxonomy" id="857265"/>
    <lineage>
        <taxon>Bacteria</taxon>
        <taxon>Pseudomonadati</taxon>
        <taxon>Pseudomonadota</taxon>
        <taxon>Betaproteobacteria</taxon>
        <taxon>Neisseriales</taxon>
        <taxon>Chitinibacteraceae</taxon>
        <taxon>Amantichitinum</taxon>
    </lineage>
</organism>
<name>A0A0N0GLG1_9NEIS</name>
<gene>
    <name evidence="2" type="ORF">WG78_19055</name>
</gene>
<dbReference type="PROSITE" id="PS51257">
    <property type="entry name" value="PROKAR_LIPOPROTEIN"/>
    <property type="match status" value="1"/>
</dbReference>
<dbReference type="PANTHER" id="PTHR43737">
    <property type="entry name" value="BLL7424 PROTEIN"/>
    <property type="match status" value="1"/>
</dbReference>
<comment type="caution">
    <text evidence="2">The sequence shown here is derived from an EMBL/GenBank/DDBJ whole genome shotgun (WGS) entry which is preliminary data.</text>
</comment>
<dbReference type="STRING" id="857265.WG78_19055"/>
<evidence type="ECO:0008006" key="4">
    <source>
        <dbReference type="Google" id="ProtNLM"/>
    </source>
</evidence>
<dbReference type="InterPro" id="IPR014917">
    <property type="entry name" value="DUF1800"/>
</dbReference>
<proteinExistence type="predicted"/>
<dbReference type="OrthoDB" id="9772295at2"/>
<sequence length="591" mass="62023">MSDQARRAGLHVWCTLALALALAACGGGGGSGDSGGSGNVAAGNGANGGGNGGTGSSNSDVMFSSKQDAQRFLEQATFGATTASLAELQSGSANQWLTKQFGIASTGYSGFFYVNPSTQGSCATDASIVAQSTDPLMLKNCSRDYYGLTQVQRKFFVNAINGPDQLRQRVAFALSQLFVTSGYEAYAQADYQNMLLNDAFGNFRDLMRDVTLHPVMGSWLNMVNNGKPNAAKGIQANENYARELMQLFTIGLEKLNADGSVQTDSNGDAVPTYGQAEITAMARAMTGWTFPPLPGATSKWTNPTNRAGKMVAFDTQHDVDVKVLLDGKTLPAGQTAQQDLDGALDIIFNHPNVGPFVGKQLIQKLVTSNPSPAYVARVSAAFDNNGSGVRGDLKAVIKAILLDPEARGGNVADAGYGHLREPALFIASLLRTLGANSDGMAPRSAVAGMSQNIYASPSVFNFYSPQYRAPGAADLYGPEFGILDTSSALARMNAVGAYVLQTNGVGADSSVTGSIGTRIDFASWVPITDPDQLVNQMAAVLLHDDLPADAHATIVAQVKALTAKAIAANPQLPARTVAYLIATSPLYEVQR</sequence>
<dbReference type="PANTHER" id="PTHR43737:SF1">
    <property type="entry name" value="DUF1501 DOMAIN-CONTAINING PROTEIN"/>
    <property type="match status" value="1"/>
</dbReference>
<reference evidence="2 3" key="1">
    <citation type="submission" date="2015-07" db="EMBL/GenBank/DDBJ databases">
        <title>Draft genome sequence of the Amantichitinum ursilacus IGB-41, a new chitin-degrading bacterium.</title>
        <authorList>
            <person name="Kirstahler P."/>
            <person name="Guenther M."/>
            <person name="Grumaz C."/>
            <person name="Rupp S."/>
            <person name="Zibek S."/>
            <person name="Sohn K."/>
        </authorList>
    </citation>
    <scope>NUCLEOTIDE SEQUENCE [LARGE SCALE GENOMIC DNA]</scope>
    <source>
        <strain evidence="2 3">IGB-41</strain>
    </source>
</reference>
<dbReference type="Pfam" id="PF08811">
    <property type="entry name" value="DUF1800"/>
    <property type="match status" value="1"/>
</dbReference>
<dbReference type="AlphaFoldDB" id="A0A0N0GLG1"/>
<keyword evidence="3" id="KW-1185">Reference proteome</keyword>
<dbReference type="PATRIC" id="fig|857265.3.peg.3903"/>
<protein>
    <recommendedName>
        <fullName evidence="4">DUF1800 domain-containing protein</fullName>
    </recommendedName>
</protein>
<accession>A0A0N0GLG1</accession>
<feature type="chain" id="PRO_5005849614" description="DUF1800 domain-containing protein" evidence="1">
    <location>
        <begin position="24"/>
        <end position="591"/>
    </location>
</feature>
<dbReference type="EMBL" id="LAQT01000034">
    <property type="protein sequence ID" value="KPC49875.1"/>
    <property type="molecule type" value="Genomic_DNA"/>
</dbReference>
<keyword evidence="1" id="KW-0732">Signal</keyword>
<evidence type="ECO:0000313" key="2">
    <source>
        <dbReference type="EMBL" id="KPC49875.1"/>
    </source>
</evidence>
<dbReference type="Proteomes" id="UP000037939">
    <property type="component" value="Unassembled WGS sequence"/>
</dbReference>